<evidence type="ECO:0000256" key="5">
    <source>
        <dbReference type="ARBA" id="ARBA00023002"/>
    </source>
</evidence>
<dbReference type="InterPro" id="IPR045054">
    <property type="entry name" value="P4HA-like"/>
</dbReference>
<accession>Q0AQQ3</accession>
<dbReference type="GO" id="GO:0005506">
    <property type="term" value="F:iron ion binding"/>
    <property type="evidence" value="ECO:0007669"/>
    <property type="project" value="InterPro"/>
</dbReference>
<dbReference type="GO" id="GO:0031418">
    <property type="term" value="F:L-ascorbic acid binding"/>
    <property type="evidence" value="ECO:0007669"/>
    <property type="project" value="UniProtKB-KW"/>
</dbReference>
<keyword evidence="6" id="KW-0408">Iron</keyword>
<keyword evidence="3" id="KW-0847">Vitamin C</keyword>
<keyword evidence="5" id="KW-0560">Oxidoreductase</keyword>
<evidence type="ECO:0000313" key="9">
    <source>
        <dbReference type="EMBL" id="ABI65384.1"/>
    </source>
</evidence>
<dbReference type="STRING" id="394221.Mmar10_1091"/>
<dbReference type="GO" id="GO:0051213">
    <property type="term" value="F:dioxygenase activity"/>
    <property type="evidence" value="ECO:0007669"/>
    <property type="project" value="UniProtKB-KW"/>
</dbReference>
<dbReference type="HOGENOM" id="CLU_660235_0_0_5"/>
<evidence type="ECO:0000256" key="2">
    <source>
        <dbReference type="ARBA" id="ARBA00022723"/>
    </source>
</evidence>
<dbReference type="InterPro" id="IPR005123">
    <property type="entry name" value="Oxoglu/Fe-dep_dioxygenase_dom"/>
</dbReference>
<evidence type="ECO:0000256" key="6">
    <source>
        <dbReference type="ARBA" id="ARBA00023004"/>
    </source>
</evidence>
<keyword evidence="10" id="KW-1185">Reference proteome</keyword>
<organism evidence="9 10">
    <name type="scientific">Maricaulis maris (strain MCS10)</name>
    <name type="common">Caulobacter maris</name>
    <dbReference type="NCBI Taxonomy" id="394221"/>
    <lineage>
        <taxon>Bacteria</taxon>
        <taxon>Pseudomonadati</taxon>
        <taxon>Pseudomonadota</taxon>
        <taxon>Alphaproteobacteria</taxon>
        <taxon>Maricaulales</taxon>
        <taxon>Maricaulaceae</taxon>
        <taxon>Maricaulis</taxon>
    </lineage>
</organism>
<name>Q0AQQ3_MARMM</name>
<dbReference type="RefSeq" id="WP_011643031.1">
    <property type="nucleotide sequence ID" value="NC_008347.1"/>
</dbReference>
<dbReference type="PANTHER" id="PTHR10869:SF246">
    <property type="entry name" value="TRANSMEMBRANE PROLYL 4-HYDROXYLASE"/>
    <property type="match status" value="1"/>
</dbReference>
<feature type="region of interest" description="Disordered" evidence="7">
    <location>
        <begin position="1"/>
        <end position="20"/>
    </location>
</feature>
<dbReference type="PROSITE" id="PS51471">
    <property type="entry name" value="FE2OG_OXY"/>
    <property type="match status" value="1"/>
</dbReference>
<sequence>MSKTNPTASQTAQTALNDWHAGRHDAAFDAAEAATRAGDEAAMGLLVQFSGLPEAGNDYAARTRAALDKAPAGVMRNRHRAYFRAAGIGEGPADWAGALTDRMAEADAGDWVALTELGLLAVMAGETQAGHAWLERAGKAGSGLAIAALMRESLEAGQRFACLDTLGPGLANSGHPMAGGLMHRCAQLPAASQGSAAILPDNPGEVLARIAMALEAPAPAPDRLQDSPRIDRWPGALSASACDYLTVGAAPLLKPAQIINPQTGNLENDPYRSSLTAPLPEQAMDLVSWAFKCRMAALAGQPPRHGEALAVIVYRPGEEYRAHFDFILDSDGQAARDIAQRGQRVATTLVRLNEEFKGGDTVFPRLDVRWTGQRGDALSFDNVASDGSCDKASLHAGEKVTDGVKVIASLWLRERV</sequence>
<keyword evidence="2" id="KW-0479">Metal-binding</keyword>
<keyword evidence="4" id="KW-0223">Dioxygenase</keyword>
<dbReference type="eggNOG" id="COG3751">
    <property type="taxonomic scope" value="Bacteria"/>
</dbReference>
<comment type="cofactor">
    <cofactor evidence="1">
        <name>L-ascorbate</name>
        <dbReference type="ChEBI" id="CHEBI:38290"/>
    </cofactor>
</comment>
<dbReference type="GO" id="GO:0016705">
    <property type="term" value="F:oxidoreductase activity, acting on paired donors, with incorporation or reduction of molecular oxygen"/>
    <property type="evidence" value="ECO:0007669"/>
    <property type="project" value="InterPro"/>
</dbReference>
<evidence type="ECO:0000256" key="7">
    <source>
        <dbReference type="SAM" id="MobiDB-lite"/>
    </source>
</evidence>
<protein>
    <submittedName>
        <fullName evidence="9">2OG-Fe(II) oxygenase</fullName>
    </submittedName>
</protein>
<dbReference type="KEGG" id="mmr:Mmar10_1091"/>
<evidence type="ECO:0000256" key="4">
    <source>
        <dbReference type="ARBA" id="ARBA00022964"/>
    </source>
</evidence>
<evidence type="ECO:0000256" key="1">
    <source>
        <dbReference type="ARBA" id="ARBA00001961"/>
    </source>
</evidence>
<dbReference type="InterPro" id="IPR006620">
    <property type="entry name" value="Pro_4_hyd_alph"/>
</dbReference>
<dbReference type="EMBL" id="CP000449">
    <property type="protein sequence ID" value="ABI65384.1"/>
    <property type="molecule type" value="Genomic_DNA"/>
</dbReference>
<dbReference type="OrthoDB" id="269774at2"/>
<evidence type="ECO:0000259" key="8">
    <source>
        <dbReference type="PROSITE" id="PS51471"/>
    </source>
</evidence>
<evidence type="ECO:0000313" key="10">
    <source>
        <dbReference type="Proteomes" id="UP000001964"/>
    </source>
</evidence>
<reference evidence="9 10" key="1">
    <citation type="submission" date="2006-08" db="EMBL/GenBank/DDBJ databases">
        <title>Complete sequence of Maricaulis maris MCS10.</title>
        <authorList>
            <consortium name="US DOE Joint Genome Institute"/>
            <person name="Copeland A."/>
            <person name="Lucas S."/>
            <person name="Lapidus A."/>
            <person name="Barry K."/>
            <person name="Detter J.C."/>
            <person name="Glavina del Rio T."/>
            <person name="Hammon N."/>
            <person name="Israni S."/>
            <person name="Dalin E."/>
            <person name="Tice H."/>
            <person name="Pitluck S."/>
            <person name="Saunders E."/>
            <person name="Brettin T."/>
            <person name="Bruce D."/>
            <person name="Han C."/>
            <person name="Tapia R."/>
            <person name="Gilna P."/>
            <person name="Schmutz J."/>
            <person name="Larimer F."/>
            <person name="Land M."/>
            <person name="Hauser L."/>
            <person name="Kyrpides N."/>
            <person name="Mikhailova N."/>
            <person name="Viollier P."/>
            <person name="Stephens C."/>
            <person name="Richardson P."/>
        </authorList>
    </citation>
    <scope>NUCLEOTIDE SEQUENCE [LARGE SCALE GENOMIC DNA]</scope>
    <source>
        <strain evidence="9 10">MCS10</strain>
    </source>
</reference>
<evidence type="ECO:0000256" key="3">
    <source>
        <dbReference type="ARBA" id="ARBA00022896"/>
    </source>
</evidence>
<dbReference type="PANTHER" id="PTHR10869">
    <property type="entry name" value="PROLYL 4-HYDROXYLASE ALPHA SUBUNIT"/>
    <property type="match status" value="1"/>
</dbReference>
<dbReference type="Proteomes" id="UP000001964">
    <property type="component" value="Chromosome"/>
</dbReference>
<feature type="domain" description="Fe2OG dioxygenase" evidence="8">
    <location>
        <begin position="304"/>
        <end position="414"/>
    </location>
</feature>
<dbReference type="AlphaFoldDB" id="Q0AQQ3"/>
<dbReference type="Pfam" id="PF13640">
    <property type="entry name" value="2OG-FeII_Oxy_3"/>
    <property type="match status" value="1"/>
</dbReference>
<dbReference type="Gene3D" id="2.60.120.620">
    <property type="entry name" value="q2cbj1_9rhob like domain"/>
    <property type="match status" value="1"/>
</dbReference>
<proteinExistence type="predicted"/>
<dbReference type="SMART" id="SM00702">
    <property type="entry name" value="P4Hc"/>
    <property type="match status" value="1"/>
</dbReference>
<gene>
    <name evidence="9" type="ordered locus">Mmar10_1091</name>
</gene>
<feature type="compositionally biased region" description="Polar residues" evidence="7">
    <location>
        <begin position="1"/>
        <end position="16"/>
    </location>
</feature>
<dbReference type="InterPro" id="IPR044862">
    <property type="entry name" value="Pro_4_hyd_alph_FE2OG_OXY"/>
</dbReference>